<dbReference type="PANTHER" id="PTHR14224">
    <property type="entry name" value="SIMILAR TO PREFERENTIALLY EXPRESSED ANTIGEN IN MELANOMA-LIKE 3"/>
    <property type="match status" value="1"/>
</dbReference>
<dbReference type="AlphaFoldDB" id="A0AAD4TJ80"/>
<dbReference type="InterPro" id="IPR050694">
    <property type="entry name" value="LRRC14/PRAME"/>
</dbReference>
<evidence type="ECO:0000256" key="2">
    <source>
        <dbReference type="ARBA" id="ARBA00022737"/>
    </source>
</evidence>
<dbReference type="Proteomes" id="UP001214576">
    <property type="component" value="Unassembled WGS sequence"/>
</dbReference>
<dbReference type="PANTHER" id="PTHR14224:SF24">
    <property type="entry name" value="MELANOMA ANTIGEN PREFERENTIALLY EXPRESSED IN TUMORS"/>
    <property type="match status" value="1"/>
</dbReference>
<sequence>MPTRSIRRILKVVQLDCVEDLEVHCTWNLATLGRFVLHLGRMGNLPWLLLWCIHVLPHTAPKQEEHCITQLTAQFPNLPHL</sequence>
<protein>
    <submittedName>
        <fullName evidence="3">Uncharacterized protein</fullName>
    </submittedName>
</protein>
<gene>
    <name evidence="3" type="ORF">MG293_020847</name>
</gene>
<evidence type="ECO:0000313" key="4">
    <source>
        <dbReference type="Proteomes" id="UP001214576"/>
    </source>
</evidence>
<comment type="caution">
    <text evidence="3">The sequence shown here is derived from an EMBL/GenBank/DDBJ whole genome shotgun (WGS) entry which is preliminary data.</text>
</comment>
<name>A0AAD4TJ80_OVIAM</name>
<keyword evidence="2" id="KW-0677">Repeat</keyword>
<keyword evidence="4" id="KW-1185">Reference proteome</keyword>
<dbReference type="EMBL" id="JAKZEL010000029">
    <property type="protein sequence ID" value="KAI4529173.1"/>
    <property type="molecule type" value="Genomic_DNA"/>
</dbReference>
<proteinExistence type="predicted"/>
<accession>A0AAD4TJ80</accession>
<dbReference type="GO" id="GO:0005737">
    <property type="term" value="C:cytoplasm"/>
    <property type="evidence" value="ECO:0007669"/>
    <property type="project" value="TreeGrafter"/>
</dbReference>
<evidence type="ECO:0000256" key="1">
    <source>
        <dbReference type="ARBA" id="ARBA00022614"/>
    </source>
</evidence>
<reference evidence="3" key="1">
    <citation type="submission" date="2022-03" db="EMBL/GenBank/DDBJ databases">
        <title>Genomic analyses of argali, domestic sheep and their hybrids provide insights into chromosomal evolution, heterosis and genetic basis of agronomic traits.</title>
        <authorList>
            <person name="Li M."/>
        </authorList>
    </citation>
    <scope>NUCLEOTIDE SEQUENCE</scope>
    <source>
        <strain evidence="3">CAU-MHL-2022a</strain>
        <tissue evidence="3">Skin</tissue>
    </source>
</reference>
<evidence type="ECO:0000313" key="3">
    <source>
        <dbReference type="EMBL" id="KAI4529173.1"/>
    </source>
</evidence>
<organism evidence="3 4">
    <name type="scientific">Ovis ammon polii</name>
    <dbReference type="NCBI Taxonomy" id="230172"/>
    <lineage>
        <taxon>Eukaryota</taxon>
        <taxon>Metazoa</taxon>
        <taxon>Chordata</taxon>
        <taxon>Craniata</taxon>
        <taxon>Vertebrata</taxon>
        <taxon>Euteleostomi</taxon>
        <taxon>Mammalia</taxon>
        <taxon>Eutheria</taxon>
        <taxon>Laurasiatheria</taxon>
        <taxon>Artiodactyla</taxon>
        <taxon>Ruminantia</taxon>
        <taxon>Pecora</taxon>
        <taxon>Bovidae</taxon>
        <taxon>Caprinae</taxon>
        <taxon>Ovis</taxon>
    </lineage>
</organism>
<keyword evidence="1" id="KW-0433">Leucine-rich repeat</keyword>